<dbReference type="InterPro" id="IPR006909">
    <property type="entry name" value="Rad21/Rec8_C_eu"/>
</dbReference>
<dbReference type="OrthoDB" id="10071381at2759"/>
<name>A0A9Q0I510_9TELE</name>
<dbReference type="GO" id="GO:0005634">
    <property type="term" value="C:nucleus"/>
    <property type="evidence" value="ECO:0007669"/>
    <property type="project" value="UniProtKB-SubCell"/>
</dbReference>
<feature type="region of interest" description="Disordered" evidence="5">
    <location>
        <begin position="388"/>
        <end position="417"/>
    </location>
</feature>
<evidence type="ECO:0000256" key="1">
    <source>
        <dbReference type="ARBA" id="ARBA00004123"/>
    </source>
</evidence>
<feature type="compositionally biased region" description="Polar residues" evidence="5">
    <location>
        <begin position="388"/>
        <end position="402"/>
    </location>
</feature>
<proteinExistence type="inferred from homology"/>
<feature type="domain" description="Rad21/Rec8-like protein N-terminal" evidence="7">
    <location>
        <begin position="2"/>
        <end position="98"/>
    </location>
</feature>
<comment type="caution">
    <text evidence="8">The sequence shown here is derived from an EMBL/GenBank/DDBJ whole genome shotgun (WGS) entry which is preliminary data.</text>
</comment>
<dbReference type="Proteomes" id="UP001148018">
    <property type="component" value="Unassembled WGS sequence"/>
</dbReference>
<feature type="domain" description="Rad21/Rec8-like protein C-terminal eukaryotic" evidence="6">
    <location>
        <begin position="424"/>
        <end position="471"/>
    </location>
</feature>
<evidence type="ECO:0000256" key="3">
    <source>
        <dbReference type="ARBA" id="ARBA00022829"/>
    </source>
</evidence>
<dbReference type="EMBL" id="JANIIK010000117">
    <property type="protein sequence ID" value="KAJ3586179.1"/>
    <property type="molecule type" value="Genomic_DNA"/>
</dbReference>
<dbReference type="GO" id="GO:0008278">
    <property type="term" value="C:cohesin complex"/>
    <property type="evidence" value="ECO:0007669"/>
    <property type="project" value="InterPro"/>
</dbReference>
<dbReference type="SUPFAM" id="SSF46785">
    <property type="entry name" value="Winged helix' DNA-binding domain"/>
    <property type="match status" value="1"/>
</dbReference>
<evidence type="ECO:0000259" key="7">
    <source>
        <dbReference type="Pfam" id="PF04825"/>
    </source>
</evidence>
<dbReference type="GO" id="GO:0007059">
    <property type="term" value="P:chromosome segregation"/>
    <property type="evidence" value="ECO:0007669"/>
    <property type="project" value="UniProtKB-KW"/>
</dbReference>
<organism evidence="8 9">
    <name type="scientific">Muraenolepis orangiensis</name>
    <name type="common">Patagonian moray cod</name>
    <dbReference type="NCBI Taxonomy" id="630683"/>
    <lineage>
        <taxon>Eukaryota</taxon>
        <taxon>Metazoa</taxon>
        <taxon>Chordata</taxon>
        <taxon>Craniata</taxon>
        <taxon>Vertebrata</taxon>
        <taxon>Euteleostomi</taxon>
        <taxon>Actinopterygii</taxon>
        <taxon>Neopterygii</taxon>
        <taxon>Teleostei</taxon>
        <taxon>Neoteleostei</taxon>
        <taxon>Acanthomorphata</taxon>
        <taxon>Zeiogadaria</taxon>
        <taxon>Gadariae</taxon>
        <taxon>Gadiformes</taxon>
        <taxon>Muraenolepidoidei</taxon>
        <taxon>Muraenolepididae</taxon>
        <taxon>Muraenolepis</taxon>
    </lineage>
</organism>
<dbReference type="Gene3D" id="1.10.10.580">
    <property type="entry name" value="Structural maintenance of chromosome 1. Chain E"/>
    <property type="match status" value="1"/>
</dbReference>
<keyword evidence="3" id="KW-0159">Chromosome partition</keyword>
<dbReference type="InterPro" id="IPR023093">
    <property type="entry name" value="ScpA-like_C"/>
</dbReference>
<accession>A0A9Q0I510</accession>
<evidence type="ECO:0000256" key="5">
    <source>
        <dbReference type="SAM" id="MobiDB-lite"/>
    </source>
</evidence>
<dbReference type="AlphaFoldDB" id="A0A9Q0I510"/>
<evidence type="ECO:0000256" key="4">
    <source>
        <dbReference type="ARBA" id="ARBA00023242"/>
    </source>
</evidence>
<dbReference type="InterPro" id="IPR006910">
    <property type="entry name" value="Rad21_Rec8_N"/>
</dbReference>
<evidence type="ECO:0008006" key="10">
    <source>
        <dbReference type="Google" id="ProtNLM"/>
    </source>
</evidence>
<evidence type="ECO:0000259" key="6">
    <source>
        <dbReference type="Pfam" id="PF04824"/>
    </source>
</evidence>
<dbReference type="GO" id="GO:1990414">
    <property type="term" value="P:replication-born double-strand break repair via sister chromatid exchange"/>
    <property type="evidence" value="ECO:0007669"/>
    <property type="project" value="TreeGrafter"/>
</dbReference>
<dbReference type="Pfam" id="PF04825">
    <property type="entry name" value="Rad21_Rec8_N"/>
    <property type="match status" value="1"/>
</dbReference>
<evidence type="ECO:0000313" key="9">
    <source>
        <dbReference type="Proteomes" id="UP001148018"/>
    </source>
</evidence>
<sequence length="474" mass="53693">MMFYTQLFTSKRESLVKIWLAAHWERKITKAYVFDCNLESTIEEIVSTKMKIGLRTSGHLLMGVVRIYYRKAKYLLADCNEARVKIQVSFRPGQTNLSVEGLEADIQSITLIEDFTDFDSQLPPPNKIGTVDHFSLNQCRTEEITLKEDLGNAFLKLVDFGDEIPCRRRGVLDMQFVPQCDSFGDENTEYDVLDDTTTDLMAAHRDAISETTLLVNEAEGFVLEPVAVTPTTERKRGKRKRRLVVDHITELSNKDMREQLVDPSDLLSPPEMAPPTSQLMQWKENGGAHRLLGHDGAAKERDPELMRKDKQEVQGDQSIFSTDAMGLDDEQTYPEITMENAEHTLNYAKSWSETTRVQENDVLENSSLPLPSEEDSMVVHPTWLGANGSQSDSAVHTQSMLDSQEGEEEKRMTKRTQRTDTFRLRALCEGGTRSQVAVNFFCLLALNKEEALDLHQSAPYGDITATPGPRFHHL</sequence>
<dbReference type="PANTHER" id="PTHR12585">
    <property type="entry name" value="SCC1 / RAD21 FAMILY MEMBER"/>
    <property type="match status" value="1"/>
</dbReference>
<evidence type="ECO:0000256" key="2">
    <source>
        <dbReference type="ARBA" id="ARBA00009870"/>
    </source>
</evidence>
<dbReference type="InterPro" id="IPR036390">
    <property type="entry name" value="WH_DNA-bd_sf"/>
</dbReference>
<dbReference type="PANTHER" id="PTHR12585:SF54">
    <property type="entry name" value="RAD21 COHESIN COMPLEX COMPONENT LIKE 1 ISOFORM X1"/>
    <property type="match status" value="1"/>
</dbReference>
<gene>
    <name evidence="8" type="ORF">NHX12_012580</name>
</gene>
<dbReference type="GO" id="GO:0003682">
    <property type="term" value="F:chromatin binding"/>
    <property type="evidence" value="ECO:0007669"/>
    <property type="project" value="TreeGrafter"/>
</dbReference>
<dbReference type="Pfam" id="PF04824">
    <property type="entry name" value="Rad21_Rec8"/>
    <property type="match status" value="1"/>
</dbReference>
<keyword evidence="4" id="KW-0539">Nucleus</keyword>
<evidence type="ECO:0000313" key="8">
    <source>
        <dbReference type="EMBL" id="KAJ3586179.1"/>
    </source>
</evidence>
<comment type="similarity">
    <text evidence="2">Belongs to the rad21 family.</text>
</comment>
<protein>
    <recommendedName>
        <fullName evidence="10">Rad21/Rec8-like protein N-terminal domain-containing protein</fullName>
    </recommendedName>
</protein>
<comment type="subcellular location">
    <subcellularLocation>
        <location evidence="1">Nucleus</location>
    </subcellularLocation>
</comment>
<keyword evidence="9" id="KW-1185">Reference proteome</keyword>
<dbReference type="GO" id="GO:0007062">
    <property type="term" value="P:sister chromatid cohesion"/>
    <property type="evidence" value="ECO:0007669"/>
    <property type="project" value="InterPro"/>
</dbReference>
<dbReference type="InterPro" id="IPR039781">
    <property type="entry name" value="Rad21/Rec8-like"/>
</dbReference>
<reference evidence="8" key="1">
    <citation type="submission" date="2022-07" db="EMBL/GenBank/DDBJ databases">
        <title>Chromosome-level genome of Muraenolepis orangiensis.</title>
        <authorList>
            <person name="Kim J."/>
        </authorList>
    </citation>
    <scope>NUCLEOTIDE SEQUENCE</scope>
    <source>
        <strain evidence="8">KU_S4_2022</strain>
        <tissue evidence="8">Muscle</tissue>
    </source>
</reference>